<reference evidence="1 2" key="1">
    <citation type="journal article" date="2011" name="J. Bacteriol.">
        <title>Complete Genome Sequence of the Type Strain Pseudomonas stutzeri CGMCC 1.1803.</title>
        <authorList>
            <person name="Chen M."/>
            <person name="Yan Y."/>
            <person name="Zhang W."/>
            <person name="Lu W."/>
            <person name="Wang J."/>
            <person name="Ping S."/>
            <person name="Lin M."/>
        </authorList>
    </citation>
    <scope>NUCLEOTIDE SEQUENCE [LARGE SCALE GENOMIC DNA]</scope>
    <source>
        <strain evidence="2">ATCC 17588 / DSM 5190 / CCUG 11256 / JCM 5965 / LMG 11199 / NCIMB 11358 / Stanier 221</strain>
    </source>
</reference>
<evidence type="ECO:0000313" key="1">
    <source>
        <dbReference type="EMBL" id="AEJ05996.1"/>
    </source>
</evidence>
<dbReference type="KEGG" id="psz:PSTAB_2715"/>
<sequence length="38" mass="4299">MNSQNTDQMSIGCLPCNDFGQWVDLYQWNVSGSADLLF</sequence>
<gene>
    <name evidence="1" type="ordered locus">PSTAB_2715</name>
</gene>
<accession>F8H4T7</accession>
<dbReference type="AlphaFoldDB" id="F8H4T7"/>
<reference evidence="2" key="3">
    <citation type="submission" date="2011-06" db="EMBL/GenBank/DDBJ databases">
        <title>Complete genome sequence of Pseudomonas stutzeri strain CGMCC 1.1803.</title>
        <authorList>
            <person name="Yan Y."/>
            <person name="Chen M."/>
            <person name="Lu W."/>
            <person name="Zhang W."/>
            <person name="Ping S."/>
            <person name="Lin M."/>
        </authorList>
    </citation>
    <scope>NUCLEOTIDE SEQUENCE [LARGE SCALE GENOMIC DNA]</scope>
    <source>
        <strain evidence="2">ATCC 17588 / DSM 5190 / CCUG 11256 / JCM 5965 / LMG 11199 / NCIMB 11358 / Stanier 221</strain>
    </source>
</reference>
<dbReference type="EMBL" id="CP002881">
    <property type="protein sequence ID" value="AEJ05996.1"/>
    <property type="molecule type" value="Genomic_DNA"/>
</dbReference>
<protein>
    <submittedName>
        <fullName evidence="1">Uncharacterized protein</fullName>
    </submittedName>
</protein>
<organism evidence="1 2">
    <name type="scientific">Stutzerimonas stutzeri (strain ATCC 17588 / DSM 5190 / CCUG 11256 / JCM 5965 / LMG 11199 / NBRC 14165 / NCIMB 11358 / Stanier 221)</name>
    <name type="common">Pseudomonas stutzeri</name>
    <dbReference type="NCBI Taxonomy" id="96563"/>
    <lineage>
        <taxon>Bacteria</taxon>
        <taxon>Pseudomonadati</taxon>
        <taxon>Pseudomonadota</taxon>
        <taxon>Gammaproteobacteria</taxon>
        <taxon>Pseudomonadales</taxon>
        <taxon>Pseudomonadaceae</taxon>
        <taxon>Stutzerimonas</taxon>
    </lineage>
</organism>
<evidence type="ECO:0000313" key="2">
    <source>
        <dbReference type="Proteomes" id="UP000008932"/>
    </source>
</evidence>
<dbReference type="Proteomes" id="UP000008932">
    <property type="component" value="Chromosome"/>
</dbReference>
<proteinExistence type="predicted"/>
<reference key="2">
    <citation type="submission" date="2011-06" db="EMBL/GenBank/DDBJ databases">
        <title>Complete Genome Sequence of Pseudomonas stutzeri Strain CGMCC 1.1803.</title>
        <authorList>
            <person name="Yan Y."/>
            <person name="Chen M."/>
            <person name="Lu W."/>
            <person name="Zhang W."/>
            <person name="Ping S."/>
            <person name="Lin M."/>
        </authorList>
    </citation>
    <scope>NUCLEOTIDE SEQUENCE</scope>
    <source>
        <strain>ATCC 17588</strain>
    </source>
</reference>
<dbReference type="HOGENOM" id="CLU_3331948_0_0_6"/>
<name>F8H4T7_STUS2</name>